<dbReference type="Gene3D" id="3.30.930.10">
    <property type="entry name" value="Bira Bifunctional Protein, Domain 2"/>
    <property type="match status" value="1"/>
</dbReference>
<dbReference type="NCBIfam" id="TIGR02367">
    <property type="entry name" value="PylS_Cterm"/>
    <property type="match status" value="1"/>
</dbReference>
<dbReference type="InterPro" id="IPR041616">
    <property type="entry name" value="PheRS_beta_core"/>
</dbReference>
<dbReference type="AlphaFoldDB" id="D9QUB0"/>
<dbReference type="GO" id="GO:0016740">
    <property type="term" value="F:transferase activity"/>
    <property type="evidence" value="ECO:0007669"/>
    <property type="project" value="UniProtKB-ARBA"/>
</dbReference>
<sequence length="279" mass="32490">MKFTQAQQQRIIELDAEGKYKGYIKDKEFDSSKEREDDFQKIEDDLVNKNKKRLEELQGRHQQPVLRRMEFRLVELLKESGFMEVVTPIKLAKGHLEKMGIDEEHSLWKQVYWLEEDNYCLRPMLAPNLYYLLGYFENSLSKPIKIFEVGPCFRRESRGSKHLSEFTMMNLVELGPKGDPTERLKSLIAELMDYLELEYELEEEESVVYGKTIDVVVNGIEVGSGAVGPHLLDEAWNISDSWVGVGFGLERLIICKEEFESIKRVGRSLIYQDGVRLNI</sequence>
<evidence type="ECO:0000259" key="1">
    <source>
        <dbReference type="PROSITE" id="PS50862"/>
    </source>
</evidence>
<dbReference type="HOGENOM" id="CLU_1010485_0_0_9"/>
<dbReference type="InterPro" id="IPR006195">
    <property type="entry name" value="aa-tRNA-synth_II"/>
</dbReference>
<reference evidence="2 3" key="1">
    <citation type="journal article" date="2010" name="Stand. Genomic Sci.">
        <title>Complete genome sequence of Acetohalobium arabaticum type strain (Z-7288).</title>
        <authorList>
            <person name="Sikorski J."/>
            <person name="Lapidus A."/>
            <person name="Chertkov O."/>
            <person name="Lucas S."/>
            <person name="Copeland A."/>
            <person name="Glavina Del Rio T."/>
            <person name="Nolan M."/>
            <person name="Tice H."/>
            <person name="Cheng J.F."/>
            <person name="Han C."/>
            <person name="Brambilla E."/>
            <person name="Pitluck S."/>
            <person name="Liolios K."/>
            <person name="Ivanova N."/>
            <person name="Mavromatis K."/>
            <person name="Mikhailova N."/>
            <person name="Pati A."/>
            <person name="Bruce D."/>
            <person name="Detter C."/>
            <person name="Tapia R."/>
            <person name="Goodwin L."/>
            <person name="Chen A."/>
            <person name="Palaniappan K."/>
            <person name="Land M."/>
            <person name="Hauser L."/>
            <person name="Chang Y.J."/>
            <person name="Jeffries C.D."/>
            <person name="Rohde M."/>
            <person name="Goker M."/>
            <person name="Spring S."/>
            <person name="Woyke T."/>
            <person name="Bristow J."/>
            <person name="Eisen J.A."/>
            <person name="Markowitz V."/>
            <person name="Hugenholtz P."/>
            <person name="Kyrpides N.C."/>
            <person name="Klenk H.P."/>
        </authorList>
    </citation>
    <scope>NUCLEOTIDE SEQUENCE [LARGE SCALE GENOMIC DNA]</scope>
    <source>
        <strain evidence="3">ATCC 49924 / DSM 5501 / Z-7288</strain>
    </source>
</reference>
<dbReference type="EC" id="6.1.1.26" evidence="2"/>
<dbReference type="InterPro" id="IPR023877">
    <property type="entry name" value="Pyrrolysyl-tRNA_ligase_C"/>
</dbReference>
<dbReference type="GO" id="GO:0043767">
    <property type="term" value="F:pyrrolysyl-tRNA synthetase activity"/>
    <property type="evidence" value="ECO:0007669"/>
    <property type="project" value="UniProtKB-EC"/>
</dbReference>
<dbReference type="PROSITE" id="PS50862">
    <property type="entry name" value="AA_TRNA_LIGASE_II"/>
    <property type="match status" value="1"/>
</dbReference>
<dbReference type="InterPro" id="IPR045864">
    <property type="entry name" value="aa-tRNA-synth_II/BPL/LPL"/>
</dbReference>
<accession>D9QUB0</accession>
<proteinExistence type="predicted"/>
<protein>
    <submittedName>
        <fullName evidence="2">Pyrrolysyl-tRNA synthetase</fullName>
        <ecNumber evidence="2">6.1.1.-</ecNumber>
        <ecNumber evidence="2">6.1.1.26</ecNumber>
    </submittedName>
</protein>
<keyword evidence="3" id="KW-1185">Reference proteome</keyword>
<evidence type="ECO:0000313" key="2">
    <source>
        <dbReference type="EMBL" id="ADL11903.1"/>
    </source>
</evidence>
<dbReference type="EC" id="6.1.1.-" evidence="2"/>
<dbReference type="EMBL" id="CP002105">
    <property type="protein sequence ID" value="ADL11903.1"/>
    <property type="molecule type" value="Genomic_DNA"/>
</dbReference>
<organism evidence="2 3">
    <name type="scientific">Acetohalobium arabaticum (strain ATCC 49924 / DSM 5501 / Z-7288)</name>
    <dbReference type="NCBI Taxonomy" id="574087"/>
    <lineage>
        <taxon>Bacteria</taxon>
        <taxon>Bacillati</taxon>
        <taxon>Bacillota</taxon>
        <taxon>Clostridia</taxon>
        <taxon>Halanaerobiales</taxon>
        <taxon>Halobacteroidaceae</taxon>
        <taxon>Acetohalobium</taxon>
    </lineage>
</organism>
<dbReference type="KEGG" id="aar:Acear_0356"/>
<feature type="domain" description="Aminoacyl-transfer RNA synthetases class-II family profile" evidence="1">
    <location>
        <begin position="73"/>
        <end position="253"/>
    </location>
</feature>
<keyword evidence="2" id="KW-0030">Aminoacyl-tRNA synthetase</keyword>
<evidence type="ECO:0000313" key="3">
    <source>
        <dbReference type="Proteomes" id="UP000001661"/>
    </source>
</evidence>
<dbReference type="RefSeq" id="WP_013277349.1">
    <property type="nucleotide sequence ID" value="NC_014378.1"/>
</dbReference>
<name>D9QUB0_ACEAZ</name>
<dbReference type="eggNOG" id="COG0072">
    <property type="taxonomic scope" value="Bacteria"/>
</dbReference>
<dbReference type="SUPFAM" id="SSF55681">
    <property type="entry name" value="Class II aaRS and biotin synthetases"/>
    <property type="match status" value="1"/>
</dbReference>
<dbReference type="Pfam" id="PF17759">
    <property type="entry name" value="tRNA_synthFbeta"/>
    <property type="match status" value="1"/>
</dbReference>
<keyword evidence="2" id="KW-0436">Ligase</keyword>
<dbReference type="Gene3D" id="1.10.287.540">
    <property type="entry name" value="Helix hairpin bin"/>
    <property type="match status" value="1"/>
</dbReference>
<gene>
    <name evidence="2" type="ordered locus">Acear_0356</name>
</gene>
<dbReference type="GO" id="GO:0140096">
    <property type="term" value="F:catalytic activity, acting on a protein"/>
    <property type="evidence" value="ECO:0007669"/>
    <property type="project" value="UniProtKB-ARBA"/>
</dbReference>
<dbReference type="Proteomes" id="UP000001661">
    <property type="component" value="Chromosome"/>
</dbReference>
<dbReference type="STRING" id="574087.Acear_0356"/>